<feature type="compositionally biased region" description="Basic residues" evidence="1">
    <location>
        <begin position="369"/>
        <end position="389"/>
    </location>
</feature>
<feature type="domain" description="ABC1 atypical kinase-like" evidence="2">
    <location>
        <begin position="405"/>
        <end position="493"/>
    </location>
</feature>
<reference evidence="3 4" key="1">
    <citation type="journal article" date="2012" name="Genome Biol.">
        <title>Genome and low-iron response of an oceanic diatom adapted to chronic iron limitation.</title>
        <authorList>
            <person name="Lommer M."/>
            <person name="Specht M."/>
            <person name="Roy A.S."/>
            <person name="Kraemer L."/>
            <person name="Andreson R."/>
            <person name="Gutowska M.A."/>
            <person name="Wolf J."/>
            <person name="Bergner S.V."/>
            <person name="Schilhabel M.B."/>
            <person name="Klostermeier U.C."/>
            <person name="Beiko R.G."/>
            <person name="Rosenstiel P."/>
            <person name="Hippler M."/>
            <person name="Laroche J."/>
        </authorList>
    </citation>
    <scope>NUCLEOTIDE SEQUENCE [LARGE SCALE GENOMIC DNA]</scope>
    <source>
        <strain evidence="3 4">CCMP1005</strain>
    </source>
</reference>
<name>K0R154_THAOC</name>
<dbReference type="PANTHER" id="PTHR43851:SF3">
    <property type="entry name" value="COENZYME Q8"/>
    <property type="match status" value="1"/>
</dbReference>
<feature type="compositionally biased region" description="Basic and acidic residues" evidence="1">
    <location>
        <begin position="53"/>
        <end position="73"/>
    </location>
</feature>
<gene>
    <name evidence="3" type="ORF">THAOC_36873</name>
</gene>
<evidence type="ECO:0000313" key="3">
    <source>
        <dbReference type="EMBL" id="EJK44579.1"/>
    </source>
</evidence>
<dbReference type="GO" id="GO:0006744">
    <property type="term" value="P:ubiquinone biosynthetic process"/>
    <property type="evidence" value="ECO:0007669"/>
    <property type="project" value="TreeGrafter"/>
</dbReference>
<protein>
    <recommendedName>
        <fullName evidence="2">ABC1 atypical kinase-like domain-containing protein</fullName>
    </recommendedName>
</protein>
<dbReference type="PANTHER" id="PTHR43851">
    <property type="match status" value="1"/>
</dbReference>
<accession>K0R154</accession>
<organism evidence="3 4">
    <name type="scientific">Thalassiosira oceanica</name>
    <name type="common">Marine diatom</name>
    <dbReference type="NCBI Taxonomy" id="159749"/>
    <lineage>
        <taxon>Eukaryota</taxon>
        <taxon>Sar</taxon>
        <taxon>Stramenopiles</taxon>
        <taxon>Ochrophyta</taxon>
        <taxon>Bacillariophyta</taxon>
        <taxon>Coscinodiscophyceae</taxon>
        <taxon>Thalassiosirophycidae</taxon>
        <taxon>Thalassiosirales</taxon>
        <taxon>Thalassiosiraceae</taxon>
        <taxon>Thalassiosira</taxon>
    </lineage>
</organism>
<comment type="caution">
    <text evidence="3">The sequence shown here is derived from an EMBL/GenBank/DDBJ whole genome shotgun (WGS) entry which is preliminary data.</text>
</comment>
<feature type="compositionally biased region" description="Basic and acidic residues" evidence="1">
    <location>
        <begin position="88"/>
        <end position="97"/>
    </location>
</feature>
<dbReference type="EMBL" id="AGNL01049503">
    <property type="protein sequence ID" value="EJK44579.1"/>
    <property type="molecule type" value="Genomic_DNA"/>
</dbReference>
<dbReference type="AlphaFoldDB" id="K0R154"/>
<proteinExistence type="predicted"/>
<dbReference type="OrthoDB" id="201153at2759"/>
<feature type="region of interest" description="Disordered" evidence="1">
    <location>
        <begin position="49"/>
        <end position="175"/>
    </location>
</feature>
<feature type="compositionally biased region" description="Polar residues" evidence="1">
    <location>
        <begin position="99"/>
        <end position="109"/>
    </location>
</feature>
<dbReference type="Pfam" id="PF03109">
    <property type="entry name" value="ABC1"/>
    <property type="match status" value="1"/>
</dbReference>
<evidence type="ECO:0000313" key="4">
    <source>
        <dbReference type="Proteomes" id="UP000266841"/>
    </source>
</evidence>
<dbReference type="Proteomes" id="UP000266841">
    <property type="component" value="Unassembled WGS sequence"/>
</dbReference>
<evidence type="ECO:0000259" key="2">
    <source>
        <dbReference type="Pfam" id="PF03109"/>
    </source>
</evidence>
<evidence type="ECO:0000256" key="1">
    <source>
        <dbReference type="SAM" id="MobiDB-lite"/>
    </source>
</evidence>
<dbReference type="eggNOG" id="KOG1234">
    <property type="taxonomic scope" value="Eukaryota"/>
</dbReference>
<dbReference type="InterPro" id="IPR051409">
    <property type="entry name" value="Atypical_kinase_ADCK"/>
</dbReference>
<dbReference type="OMA" id="PEYYVPR"/>
<keyword evidence="4" id="KW-1185">Reference proteome</keyword>
<feature type="region of interest" description="Disordered" evidence="1">
    <location>
        <begin position="297"/>
        <end position="407"/>
    </location>
</feature>
<sequence>MSGQWARVFKGLQLVASTGASTAVKSFVSSPVLTRHVPELVQAAKASAARGADALRERDLRHSSFGGDPRESVETTGGVPRAVGASEDDGRGNDRGDASASSAPPTSQRAAAGPQHAANATVRIEEARSIPNVDDTSENDTERTDDSVVKQSAHHPPAEDDERPPRHLPEGSAVPSTRVSRALGFASLGAGLAAGTAAELARRVWSTSPSSGPAVLSSDANARRLAGSLRRMRGAAMKLGQMLSIQDESIAPPALTRALESVREGAESMPEGQLLAQIDGQWGDGWRDRIDLEDRPFAAASIGQGSRQDPVPRRRGLDRVGPVEPVHAGEGDRPRPPGPFPGQRHTGRSGRAQGRVRLRARARESKALPRPRRLGRGPRRGPVRGAPRRGRAEHGPDPGDGVRQGGTVDRVMDMDQDERNRIGRAVMRLTMLELFVWRFMQTDPNWGNFLYDVRTRTTYLIDFGAAREYDEDFVRGYLNIVVANANRDEKALIDESIRMGFLTGDESNVMMEAHKMSGFCLGEPFQSYEPYDFKSSRITSRISEHGAVFLKHRLTPPPEEVYTLHRKLAGAYNLCIKIGAKISCRDLLDEMVEYNKT</sequence>
<dbReference type="InterPro" id="IPR004147">
    <property type="entry name" value="ABC1_dom"/>
</dbReference>